<evidence type="ECO:0000313" key="1">
    <source>
        <dbReference type="EMBL" id="POU67779.1"/>
    </source>
</evidence>
<dbReference type="OrthoDB" id="6630560at2"/>
<name>A0A2S4S1S2_CITAM</name>
<accession>A0A2S4S1S2</accession>
<proteinExistence type="predicted"/>
<reference evidence="1 2" key="1">
    <citation type="submission" date="2018-01" db="EMBL/GenBank/DDBJ databases">
        <title>Complete genome sequences of 14 Citrobacter spp. isolated from plant in Canada.</title>
        <authorList>
            <person name="Bhandare S.G."/>
            <person name="Colavecchio A."/>
            <person name="Jeukens J."/>
            <person name="Emond-Rheault J.-G."/>
            <person name="Freschi L."/>
            <person name="Hamel J."/>
            <person name="Kukavica-Ibrulj I."/>
            <person name="Levesque R."/>
            <person name="Goodridge L."/>
        </authorList>
    </citation>
    <scope>NUCLEOTIDE SEQUENCE [LARGE SCALE GENOMIC DNA]</scope>
    <source>
        <strain evidence="1 2">S1285</strain>
    </source>
</reference>
<dbReference type="RefSeq" id="WP_103774710.1">
    <property type="nucleotide sequence ID" value="NZ_PQLX01000001.1"/>
</dbReference>
<evidence type="ECO:0000313" key="2">
    <source>
        <dbReference type="Proteomes" id="UP000237003"/>
    </source>
</evidence>
<sequence length="77" mass="8780">MDNIIISGVRIYFPKPGERLPVPPDNTHNFAVKGTVGKRCCLLGFLHKNWHVLALPEYEHTGAAIMEAVRQGKKRWR</sequence>
<dbReference type="EMBL" id="PQLX01000001">
    <property type="protein sequence ID" value="POU67779.1"/>
    <property type="molecule type" value="Genomic_DNA"/>
</dbReference>
<organism evidence="1 2">
    <name type="scientific">Citrobacter amalonaticus</name>
    <dbReference type="NCBI Taxonomy" id="35703"/>
    <lineage>
        <taxon>Bacteria</taxon>
        <taxon>Pseudomonadati</taxon>
        <taxon>Pseudomonadota</taxon>
        <taxon>Gammaproteobacteria</taxon>
        <taxon>Enterobacterales</taxon>
        <taxon>Enterobacteriaceae</taxon>
        <taxon>Citrobacter</taxon>
    </lineage>
</organism>
<gene>
    <name evidence="1" type="ORF">C3430_01400</name>
</gene>
<dbReference type="Proteomes" id="UP000237003">
    <property type="component" value="Unassembled WGS sequence"/>
</dbReference>
<comment type="caution">
    <text evidence="1">The sequence shown here is derived from an EMBL/GenBank/DDBJ whole genome shotgun (WGS) entry which is preliminary data.</text>
</comment>
<protein>
    <submittedName>
        <fullName evidence="1">Uncharacterized protein</fullName>
    </submittedName>
</protein>
<dbReference type="AlphaFoldDB" id="A0A2S4S1S2"/>